<evidence type="ECO:0000313" key="3">
    <source>
        <dbReference type="Proteomes" id="UP000502136"/>
    </source>
</evidence>
<feature type="domain" description="Phage tail collar" evidence="1">
    <location>
        <begin position="6"/>
        <end position="62"/>
    </location>
</feature>
<dbReference type="InterPro" id="IPR011083">
    <property type="entry name" value="Phage_tail_collar_dom"/>
</dbReference>
<dbReference type="Proteomes" id="UP000502136">
    <property type="component" value="Chromosome"/>
</dbReference>
<keyword evidence="3" id="KW-1185">Reference proteome</keyword>
<sequence>MDPYIGEIRMFAGTFAPRGWAFCDGTLLAIRANTALFSILGNIYGGDGITTFALPDLRGRAPMHKGQGPGLTERLLGQMGGEQAAVLTEAQLPPHTHAPACQSASGNLASPEGAVWSKTTGRSGPPAYGAAPNAPMNPEAIGAAGSGQLHNNMQPYLGIPFIICLEGIFPPRG</sequence>
<organism evidence="2 3">
    <name type="scientific">Paenibacillus albicereus</name>
    <dbReference type="NCBI Taxonomy" id="2726185"/>
    <lineage>
        <taxon>Bacteria</taxon>
        <taxon>Bacillati</taxon>
        <taxon>Bacillota</taxon>
        <taxon>Bacilli</taxon>
        <taxon>Bacillales</taxon>
        <taxon>Paenibacillaceae</taxon>
        <taxon>Paenibacillus</taxon>
    </lineage>
</organism>
<gene>
    <name evidence="2" type="ORF">HGI30_13690</name>
</gene>
<evidence type="ECO:0000313" key="2">
    <source>
        <dbReference type="EMBL" id="QJC52510.1"/>
    </source>
</evidence>
<protein>
    <submittedName>
        <fullName evidence="2">Phage tail protein</fullName>
    </submittedName>
</protein>
<dbReference type="RefSeq" id="WP_168908066.1">
    <property type="nucleotide sequence ID" value="NZ_CP051428.1"/>
</dbReference>
<dbReference type="Pfam" id="PF07484">
    <property type="entry name" value="Collar"/>
    <property type="match status" value="1"/>
</dbReference>
<evidence type="ECO:0000259" key="1">
    <source>
        <dbReference type="Pfam" id="PF07484"/>
    </source>
</evidence>
<name>A0A6H2GYL7_9BACL</name>
<dbReference type="Gene3D" id="3.90.1340.10">
    <property type="entry name" value="Phage tail collar domain"/>
    <property type="match status" value="1"/>
</dbReference>
<dbReference type="EMBL" id="CP051428">
    <property type="protein sequence ID" value="QJC52510.1"/>
    <property type="molecule type" value="Genomic_DNA"/>
</dbReference>
<accession>A0A6H2GYL7</accession>
<dbReference type="AlphaFoldDB" id="A0A6H2GYL7"/>
<dbReference type="SUPFAM" id="SSF88874">
    <property type="entry name" value="Receptor-binding domain of short tail fibre protein gp12"/>
    <property type="match status" value="1"/>
</dbReference>
<dbReference type="KEGG" id="palr:HGI30_13690"/>
<reference evidence="2 3" key="1">
    <citation type="submission" date="2020-04" db="EMBL/GenBank/DDBJ databases">
        <title>Novel Paenibacillus strain UniB2 isolated from commercial digestive syrup.</title>
        <authorList>
            <person name="Thorat V."/>
            <person name="Kirdat K."/>
            <person name="Tiwarekar B."/>
            <person name="Yadav A."/>
        </authorList>
    </citation>
    <scope>NUCLEOTIDE SEQUENCE [LARGE SCALE GENOMIC DNA]</scope>
    <source>
        <strain evidence="2 3">UniB2</strain>
    </source>
</reference>
<proteinExistence type="predicted"/>
<dbReference type="InterPro" id="IPR037053">
    <property type="entry name" value="Phage_tail_collar_dom_sf"/>
</dbReference>